<comment type="caution">
    <text evidence="1">The sequence shown here is derived from an EMBL/GenBank/DDBJ whole genome shotgun (WGS) entry which is preliminary data.</text>
</comment>
<organism evidence="1 2">
    <name type="scientific">Candidatus Brocadia carolinensis</name>
    <dbReference type="NCBI Taxonomy" id="1004156"/>
    <lineage>
        <taxon>Bacteria</taxon>
        <taxon>Pseudomonadati</taxon>
        <taxon>Planctomycetota</taxon>
        <taxon>Candidatus Brocadiia</taxon>
        <taxon>Candidatus Brocadiales</taxon>
        <taxon>Candidatus Brocadiaceae</taxon>
        <taxon>Candidatus Brocadia</taxon>
    </lineage>
</organism>
<sequence>MGKEKSPQKPIDEGKKIFRRILTAEFDNLDKTLINSEDKWKQHILLIDKFKKIYTTNWDTNIENVALQKGPGYKTYISDITAKGFHETRDIRNPCSDSKSELIKIYKYHGCYKEEEYVNSIVASESDYYDRLQQLEKKRYGQSFYF</sequence>
<gene>
    <name evidence="1" type="ORF">AYP45_03605</name>
</gene>
<evidence type="ECO:0000313" key="1">
    <source>
        <dbReference type="EMBL" id="OOP57411.1"/>
    </source>
</evidence>
<dbReference type="Pfam" id="PF13289">
    <property type="entry name" value="SIR2_2"/>
    <property type="match status" value="1"/>
</dbReference>
<evidence type="ECO:0000313" key="2">
    <source>
        <dbReference type="Proteomes" id="UP000189681"/>
    </source>
</evidence>
<dbReference type="Proteomes" id="UP000189681">
    <property type="component" value="Unassembled WGS sequence"/>
</dbReference>
<dbReference type="STRING" id="1004156.AYP45_03605"/>
<name>A0A1V4AWF0_9BACT</name>
<reference evidence="1 2" key="1">
    <citation type="journal article" date="2017" name="Water Res.">
        <title>Discovery and metagenomic analysis of an anammox bacterial enrichment related to Candidatus "Brocadia caroliniensis" in a full-scale glycerol-fed nitritation-denitritation separate centrate treatment process.</title>
        <authorList>
            <person name="Park H."/>
            <person name="Brotto A.C."/>
            <person name="van Loosdrecht M.C."/>
            <person name="Chandran K."/>
        </authorList>
    </citation>
    <scope>NUCLEOTIDE SEQUENCE [LARGE SCALE GENOMIC DNA]</scope>
    <source>
        <strain evidence="1">26THWARD</strain>
    </source>
</reference>
<dbReference type="EMBL" id="AYTS01000034">
    <property type="protein sequence ID" value="OOP57411.1"/>
    <property type="molecule type" value="Genomic_DNA"/>
</dbReference>
<dbReference type="AlphaFoldDB" id="A0A1V4AWF0"/>
<proteinExistence type="predicted"/>
<protein>
    <submittedName>
        <fullName evidence="1">Uncharacterized protein</fullName>
    </submittedName>
</protein>
<accession>A0A1V4AWF0</accession>